<gene>
    <name evidence="7" type="ORF">SAMN06295955_10589</name>
</gene>
<dbReference type="InterPro" id="IPR046373">
    <property type="entry name" value="Acyl-CoA_Oxase/DH_mid-dom_sf"/>
</dbReference>
<sequence>MFETLSLQTIPPEDEALRPIIRALAAEVADGVAADVRARSWQGFDSAFSRRLGAEGFIGLTLPKRYGGSERGPFARFVVVEELLGVGAPVAAHWIADRQSAPLILNFGTEEQRQHYLPPICRGELCFCIGMSEPGSGSDLASVRTRADRTAGGWRLNGQKIWTTNAPHSDYMIALVRTSGGAEDRHDGLSQLIVDLKAPGVVVRPIVDLAGDAHFAEVFFDDVDLPAEALIGVEGEGWRQVNAELAFERSGPERIYSSIVLLDAWLTHLRRSGVATEATVRLAGRFTARLATLRAMSIACTGQLARGESPVIEASLVKDLGTSLEQDIPQAIADDLASRPDDAVDGELLRTLAYVTQVAPSFSLRGGTREILRGIIARGMGLR</sequence>
<dbReference type="PANTHER" id="PTHR43292:SF4">
    <property type="entry name" value="ACYL-COA DEHYDROGENASE FADE34"/>
    <property type="match status" value="1"/>
</dbReference>
<dbReference type="InterPro" id="IPR037069">
    <property type="entry name" value="AcylCoA_DH/ox_N_sf"/>
</dbReference>
<dbReference type="GO" id="GO:0005886">
    <property type="term" value="C:plasma membrane"/>
    <property type="evidence" value="ECO:0007669"/>
    <property type="project" value="TreeGrafter"/>
</dbReference>
<dbReference type="AlphaFoldDB" id="A0A239HDC6"/>
<dbReference type="InterPro" id="IPR009100">
    <property type="entry name" value="AcylCoA_DH/oxidase_NM_dom_sf"/>
</dbReference>
<evidence type="ECO:0000313" key="8">
    <source>
        <dbReference type="Proteomes" id="UP000198339"/>
    </source>
</evidence>
<reference evidence="7 8" key="1">
    <citation type="submission" date="2017-06" db="EMBL/GenBank/DDBJ databases">
        <authorList>
            <person name="Kim H.J."/>
            <person name="Triplett B.A."/>
        </authorList>
    </citation>
    <scope>NUCLEOTIDE SEQUENCE [LARGE SCALE GENOMIC DNA]</scope>
    <source>
        <strain evidence="7 8">DS15</strain>
    </source>
</reference>
<dbReference type="SUPFAM" id="SSF56645">
    <property type="entry name" value="Acyl-CoA dehydrogenase NM domain-like"/>
    <property type="match status" value="1"/>
</dbReference>
<dbReference type="InterPro" id="IPR013786">
    <property type="entry name" value="AcylCoA_DH/ox_N"/>
</dbReference>
<evidence type="ECO:0000256" key="4">
    <source>
        <dbReference type="ARBA" id="ARBA00023002"/>
    </source>
</evidence>
<protein>
    <submittedName>
        <fullName evidence="7">Acyl-CoA dehydrogenase</fullName>
    </submittedName>
</protein>
<dbReference type="Pfam" id="PF02770">
    <property type="entry name" value="Acyl-CoA_dh_M"/>
    <property type="match status" value="1"/>
</dbReference>
<dbReference type="Pfam" id="PF02771">
    <property type="entry name" value="Acyl-CoA_dh_N"/>
    <property type="match status" value="1"/>
</dbReference>
<dbReference type="Gene3D" id="2.40.110.10">
    <property type="entry name" value="Butyryl-CoA Dehydrogenase, subunit A, domain 2"/>
    <property type="match status" value="1"/>
</dbReference>
<keyword evidence="8" id="KW-1185">Reference proteome</keyword>
<proteinExistence type="predicted"/>
<dbReference type="RefSeq" id="WP_089215635.1">
    <property type="nucleotide sequence ID" value="NZ_FZPA01000005.1"/>
</dbReference>
<evidence type="ECO:0000256" key="3">
    <source>
        <dbReference type="ARBA" id="ARBA00022827"/>
    </source>
</evidence>
<evidence type="ECO:0000256" key="1">
    <source>
        <dbReference type="ARBA" id="ARBA00001974"/>
    </source>
</evidence>
<dbReference type="InterPro" id="IPR006089">
    <property type="entry name" value="Acyl-CoA_DH_CS"/>
</dbReference>
<keyword evidence="2" id="KW-0285">Flavoprotein</keyword>
<evidence type="ECO:0000259" key="5">
    <source>
        <dbReference type="Pfam" id="PF02770"/>
    </source>
</evidence>
<keyword evidence="3" id="KW-0274">FAD</keyword>
<name>A0A239HDC6_9SPHN</name>
<evidence type="ECO:0000256" key="2">
    <source>
        <dbReference type="ARBA" id="ARBA00022630"/>
    </source>
</evidence>
<dbReference type="InterPro" id="IPR006091">
    <property type="entry name" value="Acyl-CoA_Oxase/DH_mid-dom"/>
</dbReference>
<dbReference type="FunFam" id="2.40.110.10:FF:000011">
    <property type="entry name" value="Acyl-CoA dehydrogenase FadE34"/>
    <property type="match status" value="1"/>
</dbReference>
<dbReference type="Gene3D" id="1.20.140.10">
    <property type="entry name" value="Butyryl-CoA Dehydrogenase, subunit A, domain 3"/>
    <property type="match status" value="1"/>
</dbReference>
<dbReference type="OrthoDB" id="9780544at2"/>
<dbReference type="EMBL" id="FZPA01000005">
    <property type="protein sequence ID" value="SNS79028.1"/>
    <property type="molecule type" value="Genomic_DNA"/>
</dbReference>
<dbReference type="GO" id="GO:0050660">
    <property type="term" value="F:flavin adenine dinucleotide binding"/>
    <property type="evidence" value="ECO:0007669"/>
    <property type="project" value="InterPro"/>
</dbReference>
<dbReference type="Proteomes" id="UP000198339">
    <property type="component" value="Unassembled WGS sequence"/>
</dbReference>
<organism evidence="7 8">
    <name type="scientific">Sphingopyxis indica</name>
    <dbReference type="NCBI Taxonomy" id="436663"/>
    <lineage>
        <taxon>Bacteria</taxon>
        <taxon>Pseudomonadati</taxon>
        <taxon>Pseudomonadota</taxon>
        <taxon>Alphaproteobacteria</taxon>
        <taxon>Sphingomonadales</taxon>
        <taxon>Sphingomonadaceae</taxon>
        <taxon>Sphingopyxis</taxon>
    </lineage>
</organism>
<dbReference type="Gene3D" id="1.10.540.10">
    <property type="entry name" value="Acyl-CoA dehydrogenase/oxidase, N-terminal domain"/>
    <property type="match status" value="1"/>
</dbReference>
<dbReference type="InterPro" id="IPR052161">
    <property type="entry name" value="Mycobact_Acyl-CoA_DH"/>
</dbReference>
<keyword evidence="4" id="KW-0560">Oxidoreductase</keyword>
<comment type="cofactor">
    <cofactor evidence="1">
        <name>FAD</name>
        <dbReference type="ChEBI" id="CHEBI:57692"/>
    </cofactor>
</comment>
<dbReference type="PROSITE" id="PS00072">
    <property type="entry name" value="ACYL_COA_DH_1"/>
    <property type="match status" value="1"/>
</dbReference>
<evidence type="ECO:0000313" key="7">
    <source>
        <dbReference type="EMBL" id="SNS79028.1"/>
    </source>
</evidence>
<feature type="domain" description="Acyl-CoA dehydrogenase/oxidase N-terminal" evidence="6">
    <location>
        <begin position="12"/>
        <end position="124"/>
    </location>
</feature>
<accession>A0A239HDC6</accession>
<dbReference type="PANTHER" id="PTHR43292">
    <property type="entry name" value="ACYL-COA DEHYDROGENASE"/>
    <property type="match status" value="1"/>
</dbReference>
<evidence type="ECO:0000259" key="6">
    <source>
        <dbReference type="Pfam" id="PF02771"/>
    </source>
</evidence>
<feature type="domain" description="Acyl-CoA oxidase/dehydrogenase middle" evidence="5">
    <location>
        <begin position="128"/>
        <end position="223"/>
    </location>
</feature>
<dbReference type="GO" id="GO:0003995">
    <property type="term" value="F:acyl-CoA dehydrogenase activity"/>
    <property type="evidence" value="ECO:0007669"/>
    <property type="project" value="InterPro"/>
</dbReference>